<reference evidence="6 8" key="1">
    <citation type="journal article" date="2005" name="Appl. Environ. Microbiol.">
        <title>Intestinal bacterial communities that produce active estrogen-like compounds enterodiol and enterolactone in humans.</title>
        <authorList>
            <person name="Clavel T."/>
            <person name="Henderson G."/>
            <person name="Alpert C.A."/>
            <person name="Philippe C."/>
            <person name="Rigottier-Gois L."/>
            <person name="Dore J."/>
            <person name="Blaut M."/>
        </authorList>
    </citation>
    <scope>NUCLEOTIDE SEQUENCE [LARGE SCALE GENOMIC DNA]</scope>
    <source>
        <strain evidence="6 8">SECO-MT75m2</strain>
    </source>
</reference>
<gene>
    <name evidence="5" type="ORF">C1875_09705</name>
    <name evidence="6" type="ORF">FIC87_00595</name>
</gene>
<dbReference type="AlphaFoldDB" id="A0A369MFV7"/>
<dbReference type="PANTHER" id="PTHR45947">
    <property type="entry name" value="SULFOQUINOVOSYL TRANSFERASE SQD2"/>
    <property type="match status" value="1"/>
</dbReference>
<dbReference type="InterPro" id="IPR001296">
    <property type="entry name" value="Glyco_trans_1"/>
</dbReference>
<evidence type="ECO:0000259" key="4">
    <source>
        <dbReference type="Pfam" id="PF13579"/>
    </source>
</evidence>
<dbReference type="EMBL" id="VEVP01000001">
    <property type="protein sequence ID" value="TNU96220.1"/>
    <property type="molecule type" value="Genomic_DNA"/>
</dbReference>
<evidence type="ECO:0000256" key="1">
    <source>
        <dbReference type="ARBA" id="ARBA00022676"/>
    </source>
</evidence>
<dbReference type="InterPro" id="IPR050194">
    <property type="entry name" value="Glycosyltransferase_grp1"/>
</dbReference>
<dbReference type="Pfam" id="PF00534">
    <property type="entry name" value="Glycos_transf_1"/>
    <property type="match status" value="1"/>
</dbReference>
<reference evidence="5 7" key="2">
    <citation type="journal article" date="2018" name="Elife">
        <title>Discovery and characterization of a prevalent human gut bacterial enzyme sufficient for the inactivation of a family of plant toxins.</title>
        <authorList>
            <person name="Koppel N."/>
            <person name="Bisanz J.E."/>
            <person name="Pandelia M.E."/>
            <person name="Turnbaugh P.J."/>
            <person name="Balskus E.P."/>
        </authorList>
    </citation>
    <scope>NUCLEOTIDE SEQUENCE [LARGE SCALE GENOMIC DNA]</scope>
    <source>
        <strain evidence="5 7">W1 BHI 6</strain>
    </source>
</reference>
<keyword evidence="1" id="KW-0328">Glycosyltransferase</keyword>
<organism evidence="5 7">
    <name type="scientific">Eggerthella lenta</name>
    <name type="common">Eubacterium lentum</name>
    <dbReference type="NCBI Taxonomy" id="84112"/>
    <lineage>
        <taxon>Bacteria</taxon>
        <taxon>Bacillati</taxon>
        <taxon>Actinomycetota</taxon>
        <taxon>Coriobacteriia</taxon>
        <taxon>Eggerthellales</taxon>
        <taxon>Eggerthellaceae</taxon>
        <taxon>Eggerthella</taxon>
    </lineage>
</organism>
<evidence type="ECO:0000313" key="8">
    <source>
        <dbReference type="Proteomes" id="UP000312594"/>
    </source>
</evidence>
<dbReference type="CDD" id="cd03794">
    <property type="entry name" value="GT4_WbuB-like"/>
    <property type="match status" value="1"/>
</dbReference>
<comment type="caution">
    <text evidence="5">The sequence shown here is derived from an EMBL/GenBank/DDBJ whole genome shotgun (WGS) entry which is preliminary data.</text>
</comment>
<protein>
    <submittedName>
        <fullName evidence="5">Glycosyltransferase WbuB</fullName>
    </submittedName>
    <submittedName>
        <fullName evidence="6">Glycosyltransferase family 4 protein</fullName>
    </submittedName>
</protein>
<evidence type="ECO:0000313" key="6">
    <source>
        <dbReference type="EMBL" id="TNU96220.1"/>
    </source>
</evidence>
<dbReference type="RefSeq" id="WP_114534150.1">
    <property type="nucleotide sequence ID" value="NZ_CP089333.1"/>
</dbReference>
<reference evidence="6" key="3">
    <citation type="submission" date="2019-06" db="EMBL/GenBank/DDBJ databases">
        <authorList>
            <person name="Bisanz J.E."/>
            <person name="Turnbaugh P.J."/>
        </authorList>
    </citation>
    <scope>NUCLEOTIDE SEQUENCE</scope>
    <source>
        <strain evidence="6">SECO-MT75m2</strain>
    </source>
</reference>
<evidence type="ECO:0000259" key="3">
    <source>
        <dbReference type="Pfam" id="PF00534"/>
    </source>
</evidence>
<dbReference type="InterPro" id="IPR028098">
    <property type="entry name" value="Glyco_trans_4-like_N"/>
</dbReference>
<proteinExistence type="predicted"/>
<keyword evidence="2 5" id="KW-0808">Transferase</keyword>
<sequence>MSRKRILAYSIYYYPEVASTAQIYTELFEDLADRFDITVVCAVPCYTGSIPEEYREKRFYHEEHGGVRIVRVPVREYSKSDKASRVLNIVDFWAQARKATRELGGGFDLVFTYSQPPILGGMLGAHASKRLGAPLVYGIQDFNPEQTMAVNYAGNALVHKAMMALDKRTCRRSSLVIVPGRDLQETLSERFGGRNVPKSAVINNWTDDEAVVPLPKDHPGVRAFKERYGLEGKFVVMYSGNIGLYYDLENLIEVIGSFKGRDDVAFAFVGEGAVKPRLEEHVRENGLSNVSFIPYQPKDELVYSLNAADVHLVTNAKGIKGVSCPSKAYGIMAANVPMIGILEPGSEIWRVVEESGCGALAETGDYEGIRDVLARVVDEKDAFVRAHATGRAYLERGLSRRSATERYVRALEEAMS</sequence>
<evidence type="ECO:0000313" key="7">
    <source>
        <dbReference type="Proteomes" id="UP000253970"/>
    </source>
</evidence>
<dbReference type="GO" id="GO:0016758">
    <property type="term" value="F:hexosyltransferase activity"/>
    <property type="evidence" value="ECO:0007669"/>
    <property type="project" value="TreeGrafter"/>
</dbReference>
<accession>A0A369MFV7</accession>
<feature type="domain" description="Glycosyl transferase family 1" evidence="3">
    <location>
        <begin position="226"/>
        <end position="381"/>
    </location>
</feature>
<dbReference type="SUPFAM" id="SSF53756">
    <property type="entry name" value="UDP-Glycosyltransferase/glycogen phosphorylase"/>
    <property type="match status" value="1"/>
</dbReference>
<dbReference type="EMBL" id="PPTU01000014">
    <property type="protein sequence ID" value="RDB69355.1"/>
    <property type="molecule type" value="Genomic_DNA"/>
</dbReference>
<dbReference type="GO" id="GO:1901137">
    <property type="term" value="P:carbohydrate derivative biosynthetic process"/>
    <property type="evidence" value="ECO:0007669"/>
    <property type="project" value="UniProtKB-ARBA"/>
</dbReference>
<dbReference type="Gene3D" id="3.40.50.2000">
    <property type="entry name" value="Glycogen Phosphorylase B"/>
    <property type="match status" value="2"/>
</dbReference>
<dbReference type="Proteomes" id="UP000312594">
    <property type="component" value="Unassembled WGS sequence"/>
</dbReference>
<name>A0A369MFV7_EGGLN</name>
<evidence type="ECO:0000313" key="5">
    <source>
        <dbReference type="EMBL" id="RDB69355.1"/>
    </source>
</evidence>
<dbReference type="Proteomes" id="UP000253970">
    <property type="component" value="Unassembled WGS sequence"/>
</dbReference>
<dbReference type="PANTHER" id="PTHR45947:SF3">
    <property type="entry name" value="SULFOQUINOVOSYL TRANSFERASE SQD2"/>
    <property type="match status" value="1"/>
</dbReference>
<dbReference type="Pfam" id="PF13579">
    <property type="entry name" value="Glyco_trans_4_4"/>
    <property type="match status" value="1"/>
</dbReference>
<evidence type="ECO:0000256" key="2">
    <source>
        <dbReference type="ARBA" id="ARBA00022679"/>
    </source>
</evidence>
<feature type="domain" description="Glycosyltransferase subfamily 4-like N-terminal" evidence="4">
    <location>
        <begin position="25"/>
        <end position="196"/>
    </location>
</feature>